<organism evidence="1 2">
    <name type="scientific">Panagrolaimus sp. JU765</name>
    <dbReference type="NCBI Taxonomy" id="591449"/>
    <lineage>
        <taxon>Eukaryota</taxon>
        <taxon>Metazoa</taxon>
        <taxon>Ecdysozoa</taxon>
        <taxon>Nematoda</taxon>
        <taxon>Chromadorea</taxon>
        <taxon>Rhabditida</taxon>
        <taxon>Tylenchina</taxon>
        <taxon>Panagrolaimomorpha</taxon>
        <taxon>Panagrolaimoidea</taxon>
        <taxon>Panagrolaimidae</taxon>
        <taxon>Panagrolaimus</taxon>
    </lineage>
</organism>
<evidence type="ECO:0000313" key="1">
    <source>
        <dbReference type="Proteomes" id="UP000887576"/>
    </source>
</evidence>
<evidence type="ECO:0000313" key="2">
    <source>
        <dbReference type="WBParaSite" id="JU765_v2.g5473.t1"/>
    </source>
</evidence>
<dbReference type="WBParaSite" id="JU765_v2.g5473.t1">
    <property type="protein sequence ID" value="JU765_v2.g5473.t1"/>
    <property type="gene ID" value="JU765_v2.g5473"/>
</dbReference>
<sequence length="218" mass="25747">MIVMDGRLVLFLAILPVLVESFVDLRAIKFAERSGDCFVDVYQPVAQKPEQSEPLTNFFIRQSFKSLCYPGHVVRNFNLLPNGKGGYRFTGCFYFQEKQTLKCERFEENKFVQNFDVACNSPSVFKDNRVAIFIKHDKFEVYNNKDVCALESWKNYVPHFYPESLGFWQYNAVLNKYDHLPSKAFEEYFSFGKVEIQKHDFSKFERKSDYMDEMDNEL</sequence>
<dbReference type="Proteomes" id="UP000887576">
    <property type="component" value="Unplaced"/>
</dbReference>
<reference evidence="2" key="1">
    <citation type="submission" date="2022-11" db="UniProtKB">
        <authorList>
            <consortium name="WormBaseParasite"/>
        </authorList>
    </citation>
    <scope>IDENTIFICATION</scope>
</reference>
<proteinExistence type="predicted"/>
<name>A0AC34RCJ1_9BILA</name>
<accession>A0AC34RCJ1</accession>
<protein>
    <submittedName>
        <fullName evidence="2">Uncharacterized protein</fullName>
    </submittedName>
</protein>